<dbReference type="AlphaFoldDB" id="A0A9N9G644"/>
<organism evidence="1 2">
    <name type="scientific">Funneliformis caledonium</name>
    <dbReference type="NCBI Taxonomy" id="1117310"/>
    <lineage>
        <taxon>Eukaryota</taxon>
        <taxon>Fungi</taxon>
        <taxon>Fungi incertae sedis</taxon>
        <taxon>Mucoromycota</taxon>
        <taxon>Glomeromycotina</taxon>
        <taxon>Glomeromycetes</taxon>
        <taxon>Glomerales</taxon>
        <taxon>Glomeraceae</taxon>
        <taxon>Funneliformis</taxon>
    </lineage>
</organism>
<proteinExistence type="predicted"/>
<evidence type="ECO:0000313" key="2">
    <source>
        <dbReference type="Proteomes" id="UP000789570"/>
    </source>
</evidence>
<accession>A0A9N9G644</accession>
<keyword evidence="2" id="KW-1185">Reference proteome</keyword>
<comment type="caution">
    <text evidence="1">The sequence shown here is derived from an EMBL/GenBank/DDBJ whole genome shotgun (WGS) entry which is preliminary data.</text>
</comment>
<reference evidence="1" key="1">
    <citation type="submission" date="2021-06" db="EMBL/GenBank/DDBJ databases">
        <authorList>
            <person name="Kallberg Y."/>
            <person name="Tangrot J."/>
            <person name="Rosling A."/>
        </authorList>
    </citation>
    <scope>NUCLEOTIDE SEQUENCE</scope>
    <source>
        <strain evidence="1">UK204</strain>
    </source>
</reference>
<sequence>MTSTRAQRAKNINNYENTKDITIKTSKFNKLKYVEATFEDFVVDTLNIDYSPGKIIASLSAQLKIV</sequence>
<gene>
    <name evidence="1" type="ORF">FCALED_LOCUS7749</name>
</gene>
<dbReference type="EMBL" id="CAJVPQ010002119">
    <property type="protein sequence ID" value="CAG8584091.1"/>
    <property type="molecule type" value="Genomic_DNA"/>
</dbReference>
<protein>
    <submittedName>
        <fullName evidence="1">15637_t:CDS:1</fullName>
    </submittedName>
</protein>
<name>A0A9N9G644_9GLOM</name>
<dbReference type="Proteomes" id="UP000789570">
    <property type="component" value="Unassembled WGS sequence"/>
</dbReference>
<evidence type="ECO:0000313" key="1">
    <source>
        <dbReference type="EMBL" id="CAG8584091.1"/>
    </source>
</evidence>